<sequence>MPRDVNGNGDIFGGWLVTQMDLAGTISAQKRAQGRVATVAIDSMVFLRPIKVGDIVACYTDIIEIGRSSIKISIEAWEMSDPENAPRKLTEGLFTFVAINAQGRTRPLP</sequence>
<dbReference type="CDD" id="cd03442">
    <property type="entry name" value="BFIT_BACH"/>
    <property type="match status" value="1"/>
</dbReference>
<comment type="similarity">
    <text evidence="1">Belongs to the acyl coenzyme A hydrolase family.</text>
</comment>
<dbReference type="InterPro" id="IPR029069">
    <property type="entry name" value="HotDog_dom_sf"/>
</dbReference>
<accession>A0A2P6ASL1</accession>
<evidence type="ECO:0000313" key="5">
    <source>
        <dbReference type="EMBL" id="PQA42766.1"/>
    </source>
</evidence>
<evidence type="ECO:0000256" key="2">
    <source>
        <dbReference type="ARBA" id="ARBA00022801"/>
    </source>
</evidence>
<dbReference type="AlphaFoldDB" id="A0A2P6ASL1"/>
<dbReference type="InterPro" id="IPR033120">
    <property type="entry name" value="HOTDOG_ACOT"/>
</dbReference>
<keyword evidence="2 3" id="KW-0378">Hydrolase</keyword>
<dbReference type="InterPro" id="IPR006683">
    <property type="entry name" value="Thioestr_dom"/>
</dbReference>
<dbReference type="Proteomes" id="UP000243900">
    <property type="component" value="Unassembled WGS sequence"/>
</dbReference>
<protein>
    <submittedName>
        <fullName evidence="5">Acyl-CoA thioesterase</fullName>
    </submittedName>
</protein>
<dbReference type="GO" id="GO:0052816">
    <property type="term" value="F:long-chain fatty acyl-CoA hydrolase activity"/>
    <property type="evidence" value="ECO:0007669"/>
    <property type="project" value="TreeGrafter"/>
</dbReference>
<organism evidence="5 6">
    <name type="scientific">Amnimonas aquatica</name>
    <dbReference type="NCBI Taxonomy" id="2094561"/>
    <lineage>
        <taxon>Bacteria</taxon>
        <taxon>Pseudomonadati</taxon>
        <taxon>Pseudomonadota</taxon>
        <taxon>Gammaproteobacteria</taxon>
        <taxon>Moraxellales</taxon>
        <taxon>Moraxellaceae</taxon>
        <taxon>Amnimonas</taxon>
    </lineage>
</organism>
<dbReference type="PANTHER" id="PTHR11049:SF5">
    <property type="entry name" value="ACYL-COA THIOESTER HYDROLASE YCIA"/>
    <property type="match status" value="1"/>
</dbReference>
<evidence type="ECO:0000256" key="3">
    <source>
        <dbReference type="PROSITE-ProRule" id="PRU01106"/>
    </source>
</evidence>
<dbReference type="RefSeq" id="WP_105192258.1">
    <property type="nucleotide sequence ID" value="NZ_PTQZ01000111.1"/>
</dbReference>
<dbReference type="GO" id="GO:0005829">
    <property type="term" value="C:cytosol"/>
    <property type="evidence" value="ECO:0007669"/>
    <property type="project" value="TreeGrafter"/>
</dbReference>
<evidence type="ECO:0000256" key="1">
    <source>
        <dbReference type="ARBA" id="ARBA00010458"/>
    </source>
</evidence>
<dbReference type="GO" id="GO:0006637">
    <property type="term" value="P:acyl-CoA metabolic process"/>
    <property type="evidence" value="ECO:0007669"/>
    <property type="project" value="TreeGrafter"/>
</dbReference>
<dbReference type="Pfam" id="PF03061">
    <property type="entry name" value="4HBT"/>
    <property type="match status" value="1"/>
</dbReference>
<dbReference type="OrthoDB" id="9801856at2"/>
<name>A0A2P6ASL1_9GAMM</name>
<dbReference type="GO" id="GO:0009062">
    <property type="term" value="P:fatty acid catabolic process"/>
    <property type="evidence" value="ECO:0007669"/>
    <property type="project" value="TreeGrafter"/>
</dbReference>
<reference evidence="6" key="1">
    <citation type="submission" date="2018-02" db="EMBL/GenBank/DDBJ databases">
        <title>Genome sequencing of Solimonas sp. HR-BB.</title>
        <authorList>
            <person name="Lee Y."/>
            <person name="Jeon C.O."/>
        </authorList>
    </citation>
    <scope>NUCLEOTIDE SEQUENCE [LARGE SCALE GENOMIC DNA]</scope>
    <source>
        <strain evidence="6">HR-E</strain>
    </source>
</reference>
<dbReference type="EMBL" id="PTQZ01000111">
    <property type="protein sequence ID" value="PQA42766.1"/>
    <property type="molecule type" value="Genomic_DNA"/>
</dbReference>
<proteinExistence type="inferred from homology"/>
<feature type="domain" description="HotDog ACOT-type" evidence="4">
    <location>
        <begin position="1"/>
        <end position="102"/>
    </location>
</feature>
<dbReference type="PROSITE" id="PS51770">
    <property type="entry name" value="HOTDOG_ACOT"/>
    <property type="match status" value="1"/>
</dbReference>
<dbReference type="InterPro" id="IPR040170">
    <property type="entry name" value="Cytosol_ACT"/>
</dbReference>
<evidence type="ECO:0000313" key="6">
    <source>
        <dbReference type="Proteomes" id="UP000243900"/>
    </source>
</evidence>
<comment type="caution">
    <text evidence="5">The sequence shown here is derived from an EMBL/GenBank/DDBJ whole genome shotgun (WGS) entry which is preliminary data.</text>
</comment>
<keyword evidence="6" id="KW-1185">Reference proteome</keyword>
<dbReference type="Gene3D" id="3.10.129.10">
    <property type="entry name" value="Hotdog Thioesterase"/>
    <property type="match status" value="1"/>
</dbReference>
<evidence type="ECO:0000259" key="4">
    <source>
        <dbReference type="PROSITE" id="PS51770"/>
    </source>
</evidence>
<dbReference type="SUPFAM" id="SSF54637">
    <property type="entry name" value="Thioesterase/thiol ester dehydrase-isomerase"/>
    <property type="match status" value="1"/>
</dbReference>
<gene>
    <name evidence="5" type="ORF">C5O18_05710</name>
</gene>
<dbReference type="PANTHER" id="PTHR11049">
    <property type="entry name" value="ACYL COENZYME A THIOESTER HYDROLASE"/>
    <property type="match status" value="1"/>
</dbReference>